<keyword evidence="1" id="KW-0175">Coiled coil</keyword>
<protein>
    <submittedName>
        <fullName evidence="2">Uncharacterized protein</fullName>
    </submittedName>
</protein>
<evidence type="ECO:0000256" key="1">
    <source>
        <dbReference type="SAM" id="Coils"/>
    </source>
</evidence>
<name>A0A5B7I915_PORTR</name>
<reference evidence="2 3" key="1">
    <citation type="submission" date="2019-05" db="EMBL/GenBank/DDBJ databases">
        <title>Another draft genome of Portunus trituberculatus and its Hox gene families provides insights of decapod evolution.</title>
        <authorList>
            <person name="Jeong J.-H."/>
            <person name="Song I."/>
            <person name="Kim S."/>
            <person name="Choi T."/>
            <person name="Kim D."/>
            <person name="Ryu S."/>
            <person name="Kim W."/>
        </authorList>
    </citation>
    <scope>NUCLEOTIDE SEQUENCE [LARGE SCALE GENOMIC DNA]</scope>
    <source>
        <tissue evidence="2">Muscle</tissue>
    </source>
</reference>
<organism evidence="2 3">
    <name type="scientific">Portunus trituberculatus</name>
    <name type="common">Swimming crab</name>
    <name type="synonym">Neptunus trituberculatus</name>
    <dbReference type="NCBI Taxonomy" id="210409"/>
    <lineage>
        <taxon>Eukaryota</taxon>
        <taxon>Metazoa</taxon>
        <taxon>Ecdysozoa</taxon>
        <taxon>Arthropoda</taxon>
        <taxon>Crustacea</taxon>
        <taxon>Multicrustacea</taxon>
        <taxon>Malacostraca</taxon>
        <taxon>Eumalacostraca</taxon>
        <taxon>Eucarida</taxon>
        <taxon>Decapoda</taxon>
        <taxon>Pleocyemata</taxon>
        <taxon>Brachyura</taxon>
        <taxon>Eubrachyura</taxon>
        <taxon>Portunoidea</taxon>
        <taxon>Portunidae</taxon>
        <taxon>Portuninae</taxon>
        <taxon>Portunus</taxon>
    </lineage>
</organism>
<dbReference type="EMBL" id="VSRR010048924">
    <property type="protein sequence ID" value="MPC78625.1"/>
    <property type="molecule type" value="Genomic_DNA"/>
</dbReference>
<proteinExistence type="predicted"/>
<dbReference type="AlphaFoldDB" id="A0A5B7I915"/>
<dbReference type="Proteomes" id="UP000324222">
    <property type="component" value="Unassembled WGS sequence"/>
</dbReference>
<accession>A0A5B7I915</accession>
<evidence type="ECO:0000313" key="3">
    <source>
        <dbReference type="Proteomes" id="UP000324222"/>
    </source>
</evidence>
<evidence type="ECO:0000313" key="2">
    <source>
        <dbReference type="EMBL" id="MPC78625.1"/>
    </source>
</evidence>
<comment type="caution">
    <text evidence="2">The sequence shown here is derived from an EMBL/GenBank/DDBJ whole genome shotgun (WGS) entry which is preliminary data.</text>
</comment>
<feature type="coiled-coil region" evidence="1">
    <location>
        <begin position="30"/>
        <end position="64"/>
    </location>
</feature>
<sequence length="185" mass="22048">MRRLINVERELRYMKEVMSSLMDKQDRLITENTALKLRVAECEKEQEEEKVEFSEVVRKQIQENTKVTVIKVIKEKDDLMRDAVDKKKSFVIYGMKEKKNPSKFIRERKEKELAKTVIKRVQDSTQEFDQKVEEVIRLGRYSKGGRRPMKVKMRSQVAVEEIMGRKGKLADDVEHKDIRIKRDMN</sequence>
<gene>
    <name evidence="2" type="ORF">E2C01_073117</name>
</gene>
<keyword evidence="3" id="KW-1185">Reference proteome</keyword>